<evidence type="ECO:0000313" key="1">
    <source>
        <dbReference type="EMBL" id="MPN04359.1"/>
    </source>
</evidence>
<sequence>MAIRESILGLPLNKDLNPTVKNLYPATITGNTRINCIIPKFLEFFIGSIISGKWKPNGSPNICPIVITKSGTVKIADITNFFQRVFISLSFLSLSASTVVSSSKAL</sequence>
<comment type="caution">
    <text evidence="1">The sequence shown here is derived from an EMBL/GenBank/DDBJ whole genome shotgun (WGS) entry which is preliminary data.</text>
</comment>
<name>A0A645ET31_9ZZZZ</name>
<reference evidence="1" key="1">
    <citation type="submission" date="2019-08" db="EMBL/GenBank/DDBJ databases">
        <authorList>
            <person name="Kucharzyk K."/>
            <person name="Murdoch R.W."/>
            <person name="Higgins S."/>
            <person name="Loffler F."/>
        </authorList>
    </citation>
    <scope>NUCLEOTIDE SEQUENCE</scope>
</reference>
<dbReference type="EMBL" id="VSSQ01050274">
    <property type="protein sequence ID" value="MPN04359.1"/>
    <property type="molecule type" value="Genomic_DNA"/>
</dbReference>
<proteinExistence type="predicted"/>
<protein>
    <submittedName>
        <fullName evidence="1">Uncharacterized protein</fullName>
    </submittedName>
</protein>
<organism evidence="1">
    <name type="scientific">bioreactor metagenome</name>
    <dbReference type="NCBI Taxonomy" id="1076179"/>
    <lineage>
        <taxon>unclassified sequences</taxon>
        <taxon>metagenomes</taxon>
        <taxon>ecological metagenomes</taxon>
    </lineage>
</organism>
<accession>A0A645ET31</accession>
<dbReference type="AlphaFoldDB" id="A0A645ET31"/>
<gene>
    <name evidence="1" type="ORF">SDC9_151596</name>
</gene>